<accession>A0AAV0G0T9</accession>
<evidence type="ECO:0000313" key="1">
    <source>
        <dbReference type="EMBL" id="CAH9141343.1"/>
    </source>
</evidence>
<proteinExistence type="predicted"/>
<dbReference type="AlphaFoldDB" id="A0AAV0G0T9"/>
<comment type="caution">
    <text evidence="1">The sequence shown here is derived from an EMBL/GenBank/DDBJ whole genome shotgun (WGS) entry which is preliminary data.</text>
</comment>
<keyword evidence="2" id="KW-1185">Reference proteome</keyword>
<protein>
    <submittedName>
        <fullName evidence="1">Uncharacterized protein</fullName>
    </submittedName>
</protein>
<gene>
    <name evidence="1" type="ORF">CEPIT_LOCUS39050</name>
</gene>
<evidence type="ECO:0000313" key="2">
    <source>
        <dbReference type="Proteomes" id="UP001152523"/>
    </source>
</evidence>
<reference evidence="1" key="1">
    <citation type="submission" date="2022-07" db="EMBL/GenBank/DDBJ databases">
        <authorList>
            <person name="Macas J."/>
            <person name="Novak P."/>
            <person name="Neumann P."/>
        </authorList>
    </citation>
    <scope>NUCLEOTIDE SEQUENCE</scope>
</reference>
<dbReference type="EMBL" id="CAMAPF010001029">
    <property type="protein sequence ID" value="CAH9141343.1"/>
    <property type="molecule type" value="Genomic_DNA"/>
</dbReference>
<dbReference type="Proteomes" id="UP001152523">
    <property type="component" value="Unassembled WGS sequence"/>
</dbReference>
<organism evidence="1 2">
    <name type="scientific">Cuscuta epithymum</name>
    <dbReference type="NCBI Taxonomy" id="186058"/>
    <lineage>
        <taxon>Eukaryota</taxon>
        <taxon>Viridiplantae</taxon>
        <taxon>Streptophyta</taxon>
        <taxon>Embryophyta</taxon>
        <taxon>Tracheophyta</taxon>
        <taxon>Spermatophyta</taxon>
        <taxon>Magnoliopsida</taxon>
        <taxon>eudicotyledons</taxon>
        <taxon>Gunneridae</taxon>
        <taxon>Pentapetalae</taxon>
        <taxon>asterids</taxon>
        <taxon>lamiids</taxon>
        <taxon>Solanales</taxon>
        <taxon>Convolvulaceae</taxon>
        <taxon>Cuscuteae</taxon>
        <taxon>Cuscuta</taxon>
        <taxon>Cuscuta subgen. Cuscuta</taxon>
    </lineage>
</organism>
<name>A0AAV0G0T9_9ASTE</name>
<sequence>MMVWKVQFNHERSYDRSKTGSPENTFLEGFDVYTTFGCETLLGILPRYSRLLKEPRSGRKVAGAAGVFAGKFKSRRSSNKEDKSLLAPFQG</sequence>